<dbReference type="EMBL" id="CP043626">
    <property type="protein sequence ID" value="QEY75811.1"/>
    <property type="molecule type" value="Genomic_DNA"/>
</dbReference>
<organism evidence="5 6">
    <name type="scientific">Pseudomonas denitrificans</name>
    <dbReference type="NCBI Taxonomy" id="43306"/>
    <lineage>
        <taxon>Bacteria</taxon>
        <taxon>Pseudomonadati</taxon>
        <taxon>Pseudomonadota</taxon>
        <taxon>Gammaproteobacteria</taxon>
        <taxon>Pseudomonadales</taxon>
        <taxon>Pseudomonadaceae</taxon>
        <taxon>Halopseudomonas</taxon>
    </lineage>
</organism>
<name>A0A9X7N6D6_PSEDE</name>
<evidence type="ECO:0000256" key="1">
    <source>
        <dbReference type="ARBA" id="ARBA00010333"/>
    </source>
</evidence>
<evidence type="ECO:0000256" key="2">
    <source>
        <dbReference type="ARBA" id="ARBA00022729"/>
    </source>
</evidence>
<dbReference type="PANTHER" id="PTHR35936">
    <property type="entry name" value="MEMBRANE-BOUND LYTIC MUREIN TRANSGLYCOSYLASE F"/>
    <property type="match status" value="1"/>
</dbReference>
<dbReference type="PANTHER" id="PTHR35936:SF6">
    <property type="entry name" value="AMINO ACID ABC TRANSPORTER SUBSTRATE-BINDING PAAT FAMILY PROTEIN"/>
    <property type="match status" value="1"/>
</dbReference>
<dbReference type="RefSeq" id="WP_081517588.1">
    <property type="nucleotide sequence ID" value="NZ_CP043626.1"/>
</dbReference>
<evidence type="ECO:0000256" key="3">
    <source>
        <dbReference type="SAM" id="SignalP"/>
    </source>
</evidence>
<dbReference type="Gene3D" id="3.40.190.10">
    <property type="entry name" value="Periplasmic binding protein-like II"/>
    <property type="match status" value="2"/>
</dbReference>
<dbReference type="OrthoDB" id="8587625at2"/>
<proteinExistence type="inferred from homology"/>
<feature type="domain" description="Solute-binding protein family 3/N-terminal" evidence="4">
    <location>
        <begin position="50"/>
        <end position="253"/>
    </location>
</feature>
<evidence type="ECO:0000259" key="4">
    <source>
        <dbReference type="Pfam" id="PF00497"/>
    </source>
</evidence>
<dbReference type="AlphaFoldDB" id="A0A9X7N6D6"/>
<evidence type="ECO:0000313" key="6">
    <source>
        <dbReference type="Proteomes" id="UP000326659"/>
    </source>
</evidence>
<comment type="similarity">
    <text evidence="1">Belongs to the bacterial solute-binding protein 3 family.</text>
</comment>
<accession>A0A9X7N6D6</accession>
<dbReference type="Proteomes" id="UP000326659">
    <property type="component" value="Chromosome"/>
</dbReference>
<dbReference type="Pfam" id="PF00497">
    <property type="entry name" value="SBP_bac_3"/>
    <property type="match status" value="1"/>
</dbReference>
<feature type="signal peptide" evidence="3">
    <location>
        <begin position="1"/>
        <end position="25"/>
    </location>
</feature>
<dbReference type="SUPFAM" id="SSF53850">
    <property type="entry name" value="Periplasmic binding protein-like II"/>
    <property type="match status" value="1"/>
</dbReference>
<dbReference type="InterPro" id="IPR001638">
    <property type="entry name" value="Solute-binding_3/MltF_N"/>
</dbReference>
<keyword evidence="6" id="KW-1185">Reference proteome</keyword>
<evidence type="ECO:0000313" key="5">
    <source>
        <dbReference type="EMBL" id="QEY75811.1"/>
    </source>
</evidence>
<sequence length="277" mass="31284">MALHRQFVSLLVLAPAAWPCAEAMAEDRYGCEQPISIAYTRNVVFFHDDVGIDPDLIAELGKRTGCQFATSVRPRDEIWSKLESGELQMGTSGVATPQRRSYTYLLPYLYMRNKLIVRDDLGEMTSLDAFHDMPGARLGVIAGYRHGAYIDGMLRILRAEGRVVEYKDDATRFSALLNGDVEGVIGHEMNLEGAVSDRRQRERFHVIDVMPGPATPHNLMLSRKRFTPAQSAEWMRLMETLWLDGTLARIMRKNAPPQQAEGLLDSGYRYSSTDRGW</sequence>
<reference evidence="5 6" key="1">
    <citation type="submission" date="2019-09" db="EMBL/GenBank/DDBJ databases">
        <title>Prosopis cineraria nodule microbiome.</title>
        <authorList>
            <person name="Chaluvadi S.R."/>
            <person name="Ali R."/>
            <person name="Wang X."/>
        </authorList>
    </citation>
    <scope>NUCLEOTIDE SEQUENCE [LARGE SCALE GENOMIC DNA]</scope>
    <source>
        <strain evidence="5 6">BG1</strain>
    </source>
</reference>
<keyword evidence="2 3" id="KW-0732">Signal</keyword>
<gene>
    <name evidence="5" type="ORF">F1C79_31630</name>
</gene>
<dbReference type="KEGG" id="pden:F1C79_31630"/>
<feature type="chain" id="PRO_5040889927" evidence="3">
    <location>
        <begin position="26"/>
        <end position="277"/>
    </location>
</feature>
<protein>
    <submittedName>
        <fullName evidence="5">Amino acid ABC transporter substrate-binding protein</fullName>
    </submittedName>
</protein>